<organism evidence="3 4">
    <name type="scientific">Purpureocillium lilacinum</name>
    <name type="common">Paecilomyces lilacinus</name>
    <dbReference type="NCBI Taxonomy" id="33203"/>
    <lineage>
        <taxon>Eukaryota</taxon>
        <taxon>Fungi</taxon>
        <taxon>Dikarya</taxon>
        <taxon>Ascomycota</taxon>
        <taxon>Pezizomycotina</taxon>
        <taxon>Sordariomycetes</taxon>
        <taxon>Hypocreomycetidae</taxon>
        <taxon>Hypocreales</taxon>
        <taxon>Ophiocordycipitaceae</taxon>
        <taxon>Purpureocillium</taxon>
    </lineage>
</organism>
<name>A0A2U3E2B2_PURLI</name>
<comment type="caution">
    <text evidence="3">The sequence shown here is derived from an EMBL/GenBank/DDBJ whole genome shotgun (WGS) entry which is preliminary data.</text>
</comment>
<evidence type="ECO:0008006" key="5">
    <source>
        <dbReference type="Google" id="ProtNLM"/>
    </source>
</evidence>
<feature type="region of interest" description="Disordered" evidence="2">
    <location>
        <begin position="25"/>
        <end position="49"/>
    </location>
</feature>
<feature type="compositionally biased region" description="Basic and acidic residues" evidence="2">
    <location>
        <begin position="67"/>
        <end position="78"/>
    </location>
</feature>
<feature type="region of interest" description="Disordered" evidence="2">
    <location>
        <begin position="121"/>
        <end position="149"/>
    </location>
</feature>
<dbReference type="PANTHER" id="PTHR42070:SF1">
    <property type="entry name" value="FILAMENT ASSOCIATED PROTEIN, PUTATIVE (AFU_ORTHOLOGUE AFUA_8G06630)-RELATED"/>
    <property type="match status" value="1"/>
</dbReference>
<feature type="region of interest" description="Disordered" evidence="2">
    <location>
        <begin position="61"/>
        <end position="89"/>
    </location>
</feature>
<keyword evidence="1" id="KW-0175">Coiled coil</keyword>
<evidence type="ECO:0000256" key="2">
    <source>
        <dbReference type="SAM" id="MobiDB-lite"/>
    </source>
</evidence>
<evidence type="ECO:0000256" key="1">
    <source>
        <dbReference type="SAM" id="Coils"/>
    </source>
</evidence>
<protein>
    <recommendedName>
        <fullName evidence="5">BZIP domain-containing protein</fullName>
    </recommendedName>
</protein>
<dbReference type="AlphaFoldDB" id="A0A2U3E2B2"/>
<feature type="region of interest" description="Disordered" evidence="2">
    <location>
        <begin position="173"/>
        <end position="217"/>
    </location>
</feature>
<evidence type="ECO:0000313" key="3">
    <source>
        <dbReference type="EMBL" id="PWI68645.1"/>
    </source>
</evidence>
<feature type="coiled-coil region" evidence="1">
    <location>
        <begin position="90"/>
        <end position="117"/>
    </location>
</feature>
<dbReference type="Gene3D" id="1.20.5.170">
    <property type="match status" value="1"/>
</dbReference>
<dbReference type="PANTHER" id="PTHR42070">
    <property type="entry name" value="FILAMENT ASSOCIATED PROTEIN, PUTATIVE (AFU_ORTHOLOGUE AFUA_8G06630)-RELATED"/>
    <property type="match status" value="1"/>
</dbReference>
<feature type="compositionally biased region" description="Basic residues" evidence="2">
    <location>
        <begin position="79"/>
        <end position="89"/>
    </location>
</feature>
<feature type="compositionally biased region" description="Basic and acidic residues" evidence="2">
    <location>
        <begin position="205"/>
        <end position="215"/>
    </location>
</feature>
<reference evidence="3 4" key="1">
    <citation type="journal article" date="2016" name="Front. Microbiol.">
        <title>Genome and transcriptome sequences reveal the specific parasitism of the nematophagous Purpureocillium lilacinum 36-1.</title>
        <authorList>
            <person name="Xie J."/>
            <person name="Li S."/>
            <person name="Mo C."/>
            <person name="Xiao X."/>
            <person name="Peng D."/>
            <person name="Wang G."/>
            <person name="Xiao Y."/>
        </authorList>
    </citation>
    <scope>NUCLEOTIDE SEQUENCE [LARGE SCALE GENOMIC DNA]</scope>
    <source>
        <strain evidence="3 4">36-1</strain>
    </source>
</reference>
<feature type="compositionally biased region" description="Basic and acidic residues" evidence="2">
    <location>
        <begin position="121"/>
        <end position="134"/>
    </location>
</feature>
<gene>
    <name evidence="3" type="ORF">PCL_01734</name>
</gene>
<proteinExistence type="predicted"/>
<dbReference type="EMBL" id="LCWV01000014">
    <property type="protein sequence ID" value="PWI68645.1"/>
    <property type="molecule type" value="Genomic_DNA"/>
</dbReference>
<sequence length="316" mass="35075">MSLPVAPAVRIDRQLQTCNLKQAADSTQRIATNPPCTTARLRDESPGRRYPAMSQLQVGVMKWSSRPQDDRRRRVRDNQRRHRERTRSHVAHLETRLAETEVQLREALLTIKHLTSELDRYRKPASTDRPDETTVRNVSVPLKPPSPEAQCRPKVHILLEPEPPNDVVDGLGYESSSGGGDEDTARSIVSERPVSIAEPSATPRATEKGCSHRDLASSTKSPLLGAAYSREVGTGCGCDVVADEEACSDMDPPQAGESTTRCRDAYRLIMDRNYSGWDHDALRRWLGPGFRGPVSAGDGCRVENMLLFALLDRITS</sequence>
<accession>A0A2U3E2B2</accession>
<evidence type="ECO:0000313" key="4">
    <source>
        <dbReference type="Proteomes" id="UP000245956"/>
    </source>
</evidence>
<dbReference type="Proteomes" id="UP000245956">
    <property type="component" value="Unassembled WGS sequence"/>
</dbReference>
<feature type="compositionally biased region" description="Polar residues" evidence="2">
    <location>
        <begin position="25"/>
        <end position="36"/>
    </location>
</feature>